<dbReference type="Pfam" id="PF01381">
    <property type="entry name" value="HTH_3"/>
    <property type="match status" value="1"/>
</dbReference>
<evidence type="ECO:0000313" key="9">
    <source>
        <dbReference type="Proteomes" id="UP001320154"/>
    </source>
</evidence>
<keyword evidence="9" id="KW-1185">Reference proteome</keyword>
<keyword evidence="5" id="KW-0804">Transcription</keyword>
<evidence type="ECO:0000256" key="1">
    <source>
        <dbReference type="ARBA" id="ARBA00022670"/>
    </source>
</evidence>
<organism evidence="8 9">
    <name type="scientific">Billgrantia desiderata</name>
    <dbReference type="NCBI Taxonomy" id="52021"/>
    <lineage>
        <taxon>Bacteria</taxon>
        <taxon>Pseudomonadati</taxon>
        <taxon>Pseudomonadota</taxon>
        <taxon>Gammaproteobacteria</taxon>
        <taxon>Oceanospirillales</taxon>
        <taxon>Halomonadaceae</taxon>
        <taxon>Billgrantia</taxon>
    </lineage>
</organism>
<dbReference type="PANTHER" id="PTHR40661">
    <property type="match status" value="1"/>
</dbReference>
<reference evidence="8 9" key="1">
    <citation type="journal article" date="2021" name="Front. Microbiol.">
        <title>Aerobic Denitrification and Heterotrophic Sulfur Oxidation in the Genus Halomonas Revealed by Six Novel Species Characterizations and Genome-Based Analysis.</title>
        <authorList>
            <person name="Wang L."/>
            <person name="Shao Z."/>
        </authorList>
    </citation>
    <scope>NUCLEOTIDE SEQUENCE [LARGE SCALE GENOMIC DNA]</scope>
    <source>
        <strain evidence="8 9">MCCC 1A05748</strain>
    </source>
</reference>
<dbReference type="Proteomes" id="UP001320154">
    <property type="component" value="Unassembled WGS sequence"/>
</dbReference>
<gene>
    <name evidence="8" type="ORF">HOP60_15735</name>
</gene>
<evidence type="ECO:0000256" key="2">
    <source>
        <dbReference type="ARBA" id="ARBA00022801"/>
    </source>
</evidence>
<evidence type="ECO:0000256" key="6">
    <source>
        <dbReference type="SAM" id="MobiDB-lite"/>
    </source>
</evidence>
<feature type="region of interest" description="Disordered" evidence="6">
    <location>
        <begin position="81"/>
        <end position="100"/>
    </location>
</feature>
<dbReference type="InterPro" id="IPR010982">
    <property type="entry name" value="Lambda_DNA-bd_dom_sf"/>
</dbReference>
<feature type="domain" description="HTH cro/C1-type" evidence="7">
    <location>
        <begin position="18"/>
        <end position="61"/>
    </location>
</feature>
<comment type="caution">
    <text evidence="8">The sequence shown here is derived from an EMBL/GenBank/DDBJ whole genome shotgun (WGS) entry which is preliminary data.</text>
</comment>
<dbReference type="InterPro" id="IPR001387">
    <property type="entry name" value="Cro/C1-type_HTH"/>
</dbReference>
<evidence type="ECO:0000313" key="8">
    <source>
        <dbReference type="EMBL" id="MCE8048180.1"/>
    </source>
</evidence>
<dbReference type="PROSITE" id="PS00501">
    <property type="entry name" value="SPASE_I_1"/>
    <property type="match status" value="1"/>
</dbReference>
<evidence type="ECO:0000256" key="3">
    <source>
        <dbReference type="ARBA" id="ARBA00023015"/>
    </source>
</evidence>
<keyword evidence="2" id="KW-0378">Hydrolase</keyword>
<name>A0ABS9B831_9GAMM</name>
<dbReference type="SUPFAM" id="SSF47413">
    <property type="entry name" value="lambda repressor-like DNA-binding domains"/>
    <property type="match status" value="1"/>
</dbReference>
<dbReference type="Gene3D" id="2.10.109.10">
    <property type="entry name" value="Umud Fragment, subunit A"/>
    <property type="match status" value="1"/>
</dbReference>
<dbReference type="EMBL" id="JABFTQ010000010">
    <property type="protein sequence ID" value="MCE8048180.1"/>
    <property type="molecule type" value="Genomic_DNA"/>
</dbReference>
<evidence type="ECO:0000256" key="4">
    <source>
        <dbReference type="ARBA" id="ARBA00023125"/>
    </source>
</evidence>
<evidence type="ECO:0000259" key="7">
    <source>
        <dbReference type="PROSITE" id="PS50943"/>
    </source>
</evidence>
<dbReference type="InterPro" id="IPR039418">
    <property type="entry name" value="LexA-like"/>
</dbReference>
<dbReference type="SMART" id="SM00530">
    <property type="entry name" value="HTH_XRE"/>
    <property type="match status" value="1"/>
</dbReference>
<dbReference type="InterPro" id="IPR015927">
    <property type="entry name" value="Peptidase_S24_S26A/B/C"/>
</dbReference>
<dbReference type="PANTHER" id="PTHR40661:SF3">
    <property type="entry name" value="FELS-1 PROPHAGE TRANSCRIPTIONAL REGULATOR"/>
    <property type="match status" value="1"/>
</dbReference>
<dbReference type="CDD" id="cd00093">
    <property type="entry name" value="HTH_XRE"/>
    <property type="match status" value="1"/>
</dbReference>
<evidence type="ECO:0000256" key="5">
    <source>
        <dbReference type="ARBA" id="ARBA00023163"/>
    </source>
</evidence>
<dbReference type="InterPro" id="IPR019756">
    <property type="entry name" value="Pept_S26A_signal_pept_1_Ser-AS"/>
</dbReference>
<dbReference type="Pfam" id="PF00717">
    <property type="entry name" value="Peptidase_S24"/>
    <property type="match status" value="1"/>
</dbReference>
<keyword evidence="1" id="KW-0645">Protease</keyword>
<keyword evidence="4" id="KW-0238">DNA-binding</keyword>
<dbReference type="CDD" id="cd06529">
    <property type="entry name" value="S24_LexA-like"/>
    <property type="match status" value="1"/>
</dbReference>
<dbReference type="Gene3D" id="1.10.260.40">
    <property type="entry name" value="lambda repressor-like DNA-binding domains"/>
    <property type="match status" value="1"/>
</dbReference>
<proteinExistence type="predicted"/>
<dbReference type="PROSITE" id="PS50943">
    <property type="entry name" value="HTH_CROC1"/>
    <property type="match status" value="1"/>
</dbReference>
<dbReference type="SUPFAM" id="SSF51306">
    <property type="entry name" value="LexA/Signal peptidase"/>
    <property type="match status" value="1"/>
</dbReference>
<dbReference type="RefSeq" id="WP_234251155.1">
    <property type="nucleotide sequence ID" value="NZ_JABFTQ010000010.1"/>
</dbReference>
<keyword evidence="3" id="KW-0805">Transcription regulation</keyword>
<dbReference type="InterPro" id="IPR036286">
    <property type="entry name" value="LexA/Signal_pep-like_sf"/>
</dbReference>
<sequence length="242" mass="25935">MNLVKNDGAKLMTIGERLKAERERLGLSQTALAQVGGVGKTTQINYEKGARSPDAAYLSALDGAGVDVQFVLTGRREGASQTAVDATSLGDGSRLPTLQGRPGPGLAEVKLYDVEGAAGAGRSLEEERIEGMLYFPEAQLAALGIQPGQVAGIKVRGDSMESTLADGDWVLVDLANRDIRQEGVFLLTVSGERRIKRLQRLAGGALYLISDNEHYQPEMITPQQMGEVEILGRCEIRIGRVT</sequence>
<accession>A0ABS9B831</accession>
<protein>
    <submittedName>
        <fullName evidence="8">Helix-turn-helix domain-containing protein</fullName>
    </submittedName>
</protein>